<accession>J9FKL4</accession>
<gene>
    <name evidence="4" type="ORF">EVA_16924</name>
</gene>
<organism evidence="4">
    <name type="scientific">gut metagenome</name>
    <dbReference type="NCBI Taxonomy" id="749906"/>
    <lineage>
        <taxon>unclassified sequences</taxon>
        <taxon>metagenomes</taxon>
        <taxon>organismal metagenomes</taxon>
    </lineage>
</organism>
<dbReference type="Gene3D" id="3.40.50.300">
    <property type="entry name" value="P-loop containing nucleotide triphosphate hydrolases"/>
    <property type="match status" value="1"/>
</dbReference>
<keyword evidence="1" id="KW-0547">Nucleotide-binding</keyword>
<evidence type="ECO:0000313" key="4">
    <source>
        <dbReference type="EMBL" id="EJW94968.1"/>
    </source>
</evidence>
<dbReference type="EMBL" id="AMCI01006078">
    <property type="protein sequence ID" value="EJW94968.1"/>
    <property type="molecule type" value="Genomic_DNA"/>
</dbReference>
<dbReference type="GO" id="GO:0015937">
    <property type="term" value="P:coenzyme A biosynthetic process"/>
    <property type="evidence" value="ECO:0007669"/>
    <property type="project" value="InterPro"/>
</dbReference>
<dbReference type="InterPro" id="IPR001977">
    <property type="entry name" value="Depp_CoAkinase"/>
</dbReference>
<dbReference type="GO" id="GO:0005524">
    <property type="term" value="F:ATP binding"/>
    <property type="evidence" value="ECO:0007669"/>
    <property type="project" value="UniProtKB-KW"/>
</dbReference>
<dbReference type="InterPro" id="IPR027417">
    <property type="entry name" value="P-loop_NTPase"/>
</dbReference>
<feature type="region of interest" description="Disordered" evidence="3">
    <location>
        <begin position="1"/>
        <end position="32"/>
    </location>
</feature>
<dbReference type="PROSITE" id="PS51219">
    <property type="entry name" value="DPCK"/>
    <property type="match status" value="1"/>
</dbReference>
<proteinExistence type="predicted"/>
<evidence type="ECO:0000256" key="1">
    <source>
        <dbReference type="ARBA" id="ARBA00022741"/>
    </source>
</evidence>
<reference evidence="4" key="1">
    <citation type="journal article" date="2012" name="PLoS ONE">
        <title>Gene sets for utilization of primary and secondary nutrition supplies in the distal gut of endangered iberian lynx.</title>
        <authorList>
            <person name="Alcaide M."/>
            <person name="Messina E."/>
            <person name="Richter M."/>
            <person name="Bargiela R."/>
            <person name="Peplies J."/>
            <person name="Huws S.A."/>
            <person name="Newbold C.J."/>
            <person name="Golyshin P.N."/>
            <person name="Simon M.A."/>
            <person name="Lopez G."/>
            <person name="Yakimov M.M."/>
            <person name="Ferrer M."/>
        </authorList>
    </citation>
    <scope>NUCLEOTIDE SEQUENCE</scope>
</reference>
<dbReference type="GO" id="GO:0004140">
    <property type="term" value="F:dephospho-CoA kinase activity"/>
    <property type="evidence" value="ECO:0007669"/>
    <property type="project" value="InterPro"/>
</dbReference>
<protein>
    <recommendedName>
        <fullName evidence="5">Dephospho-CoA kinase</fullName>
    </recommendedName>
</protein>
<keyword evidence="2" id="KW-0067">ATP-binding</keyword>
<evidence type="ECO:0000256" key="2">
    <source>
        <dbReference type="ARBA" id="ARBA00022840"/>
    </source>
</evidence>
<name>J9FKL4_9ZZZZ</name>
<evidence type="ECO:0008006" key="5">
    <source>
        <dbReference type="Google" id="ProtNLM"/>
    </source>
</evidence>
<comment type="caution">
    <text evidence="4">The sequence shown here is derived from an EMBL/GenBank/DDBJ whole genome shotgun (WGS) entry which is preliminary data.</text>
</comment>
<evidence type="ECO:0000256" key="3">
    <source>
        <dbReference type="SAM" id="MobiDB-lite"/>
    </source>
</evidence>
<sequence>ALERLKQGRNIDSSEAKRRLALQYPPQKKAKQSVVVLHNDQDLQDLQAQIEKHLQEIQKENEK</sequence>
<feature type="non-terminal residue" evidence="4">
    <location>
        <position position="1"/>
    </location>
</feature>
<dbReference type="SUPFAM" id="SSF52540">
    <property type="entry name" value="P-loop containing nucleoside triphosphate hydrolases"/>
    <property type="match status" value="1"/>
</dbReference>
<dbReference type="AlphaFoldDB" id="J9FKL4"/>